<dbReference type="EMBL" id="JBBMEZ010000010">
    <property type="protein sequence ID" value="MEQ2469685.1"/>
    <property type="molecule type" value="Genomic_DNA"/>
</dbReference>
<evidence type="ECO:0000256" key="5">
    <source>
        <dbReference type="ARBA" id="ARBA00022927"/>
    </source>
</evidence>
<comment type="caution">
    <text evidence="10">The sequence shown here is derived from an EMBL/GenBank/DDBJ whole genome shotgun (WGS) entry which is preliminary data.</text>
</comment>
<accession>A0ABV1FA39</accession>
<evidence type="ECO:0000256" key="2">
    <source>
        <dbReference type="ARBA" id="ARBA00022448"/>
    </source>
</evidence>
<proteinExistence type="inferred from homology"/>
<evidence type="ECO:0000256" key="4">
    <source>
        <dbReference type="ARBA" id="ARBA00022692"/>
    </source>
</evidence>
<evidence type="ECO:0000313" key="10">
    <source>
        <dbReference type="EMBL" id="MEQ2469685.1"/>
    </source>
</evidence>
<keyword evidence="6 9" id="KW-1133">Transmembrane helix</keyword>
<keyword evidence="3 9" id="KW-1003">Cell membrane</keyword>
<evidence type="ECO:0000256" key="6">
    <source>
        <dbReference type="ARBA" id="ARBA00022989"/>
    </source>
</evidence>
<dbReference type="NCBIfam" id="TIGR00964">
    <property type="entry name" value="secE_bact"/>
    <property type="match status" value="1"/>
</dbReference>
<evidence type="ECO:0000313" key="11">
    <source>
        <dbReference type="Proteomes" id="UP001490816"/>
    </source>
</evidence>
<evidence type="ECO:0000256" key="1">
    <source>
        <dbReference type="ARBA" id="ARBA00004370"/>
    </source>
</evidence>
<evidence type="ECO:0000256" key="7">
    <source>
        <dbReference type="ARBA" id="ARBA00023010"/>
    </source>
</evidence>
<dbReference type="RefSeq" id="WP_015522668.1">
    <property type="nucleotide sequence ID" value="NZ_JBBMEZ010000010.1"/>
</dbReference>
<comment type="subunit">
    <text evidence="9">Component of the Sec protein translocase complex. Heterotrimer consisting of SecY, SecE and SecG subunits. The heterotrimers can form oligomers, although 1 heterotrimer is thought to be able to translocate proteins. Interacts with the ribosome. Interacts with SecDF, and other proteins may be involved. Interacts with SecA.</text>
</comment>
<evidence type="ECO:0000256" key="9">
    <source>
        <dbReference type="HAMAP-Rule" id="MF_00422"/>
    </source>
</evidence>
<name>A0ABV1FA39_9FIRM</name>
<dbReference type="InterPro" id="IPR001901">
    <property type="entry name" value="Translocase_SecE/Sec61-g"/>
</dbReference>
<reference evidence="10 11" key="1">
    <citation type="submission" date="2024-03" db="EMBL/GenBank/DDBJ databases">
        <title>Human intestinal bacterial collection.</title>
        <authorList>
            <person name="Pauvert C."/>
            <person name="Hitch T.C.A."/>
            <person name="Clavel T."/>
        </authorList>
    </citation>
    <scope>NUCLEOTIDE SEQUENCE [LARGE SCALE GENOMIC DNA]</scope>
    <source>
        <strain evidence="10 11">CLA-JM-H38</strain>
    </source>
</reference>
<keyword evidence="7 9" id="KW-0811">Translocation</keyword>
<dbReference type="Pfam" id="PF00584">
    <property type="entry name" value="SecE"/>
    <property type="match status" value="1"/>
</dbReference>
<keyword evidence="5 9" id="KW-0653">Protein transport</keyword>
<dbReference type="PANTHER" id="PTHR33910">
    <property type="entry name" value="PROTEIN TRANSLOCASE SUBUNIT SECE"/>
    <property type="match status" value="1"/>
</dbReference>
<comment type="subcellular location">
    <subcellularLocation>
        <location evidence="9">Cell membrane</location>
        <topology evidence="9">Single-pass membrane protein</topology>
    </subcellularLocation>
    <subcellularLocation>
        <location evidence="1">Membrane</location>
    </subcellularLocation>
</comment>
<keyword evidence="8 9" id="KW-0472">Membrane</keyword>
<sequence length="85" mass="9254">MAEKKSENAKAAAKKTAKKPNVFKRLAKYLGSCKSEIKKITWPTAKQTTKNFGIVIAMVAIVGVFIFALDQGLYALVGLFMNTTA</sequence>
<dbReference type="HAMAP" id="MF_00422">
    <property type="entry name" value="SecE"/>
    <property type="match status" value="1"/>
</dbReference>
<organism evidence="10 11">
    <name type="scientific">Ruminococcoides intestinale</name>
    <dbReference type="NCBI Taxonomy" id="3133162"/>
    <lineage>
        <taxon>Bacteria</taxon>
        <taxon>Bacillati</taxon>
        <taxon>Bacillota</taxon>
        <taxon>Clostridia</taxon>
        <taxon>Eubacteriales</taxon>
        <taxon>Oscillospiraceae</taxon>
        <taxon>Ruminococcoides</taxon>
    </lineage>
</organism>
<protein>
    <recommendedName>
        <fullName evidence="9">Protein translocase subunit SecE</fullName>
    </recommendedName>
</protein>
<keyword evidence="4 9" id="KW-0812">Transmembrane</keyword>
<dbReference type="InterPro" id="IPR005807">
    <property type="entry name" value="SecE_bac"/>
</dbReference>
<keyword evidence="11" id="KW-1185">Reference proteome</keyword>
<dbReference type="Gene3D" id="1.20.5.1030">
    <property type="entry name" value="Preprotein translocase secy subunit"/>
    <property type="match status" value="1"/>
</dbReference>
<evidence type="ECO:0000256" key="8">
    <source>
        <dbReference type="ARBA" id="ARBA00023136"/>
    </source>
</evidence>
<dbReference type="Proteomes" id="UP001490816">
    <property type="component" value="Unassembled WGS sequence"/>
</dbReference>
<dbReference type="PANTHER" id="PTHR33910:SF1">
    <property type="entry name" value="PROTEIN TRANSLOCASE SUBUNIT SECE"/>
    <property type="match status" value="1"/>
</dbReference>
<evidence type="ECO:0000256" key="3">
    <source>
        <dbReference type="ARBA" id="ARBA00022475"/>
    </source>
</evidence>
<comment type="function">
    <text evidence="9">Essential subunit of the Sec protein translocation channel SecYEG. Clamps together the 2 halves of SecY. May contact the channel plug during translocation.</text>
</comment>
<gene>
    <name evidence="9 10" type="primary">secE</name>
    <name evidence="10" type="ORF">WMO39_04965</name>
</gene>
<feature type="transmembrane region" description="Helical" evidence="9">
    <location>
        <begin position="52"/>
        <end position="77"/>
    </location>
</feature>
<keyword evidence="2 9" id="KW-0813">Transport</keyword>
<dbReference type="InterPro" id="IPR038379">
    <property type="entry name" value="SecE_sf"/>
</dbReference>
<comment type="similarity">
    <text evidence="9">Belongs to the SecE/SEC61-gamma family.</text>
</comment>